<feature type="compositionally biased region" description="Basic residues" evidence="1">
    <location>
        <begin position="397"/>
        <end position="410"/>
    </location>
</feature>
<feature type="region of interest" description="Disordered" evidence="1">
    <location>
        <begin position="376"/>
        <end position="410"/>
    </location>
</feature>
<reference evidence="2 3" key="1">
    <citation type="journal article" date="2015" name="Genome Announc.">
        <title>Expanding the biotechnology potential of lactobacilli through comparative genomics of 213 strains and associated genera.</title>
        <authorList>
            <person name="Sun Z."/>
            <person name="Harris H.M."/>
            <person name="McCann A."/>
            <person name="Guo C."/>
            <person name="Argimon S."/>
            <person name="Zhang W."/>
            <person name="Yang X."/>
            <person name="Jeffery I.B."/>
            <person name="Cooney J.C."/>
            <person name="Kagawa T.F."/>
            <person name="Liu W."/>
            <person name="Song Y."/>
            <person name="Salvetti E."/>
            <person name="Wrobel A."/>
            <person name="Rasinkangas P."/>
            <person name="Parkhill J."/>
            <person name="Rea M.C."/>
            <person name="O'Sullivan O."/>
            <person name="Ritari J."/>
            <person name="Douillard F.P."/>
            <person name="Paul Ross R."/>
            <person name="Yang R."/>
            <person name="Briner A.E."/>
            <person name="Felis G.E."/>
            <person name="de Vos W.M."/>
            <person name="Barrangou R."/>
            <person name="Klaenhammer T.R."/>
            <person name="Caufield P.W."/>
            <person name="Cui Y."/>
            <person name="Zhang H."/>
            <person name="O'Toole P.W."/>
        </authorList>
    </citation>
    <scope>NUCLEOTIDE SEQUENCE [LARGE SCALE GENOMIC DNA]</scope>
    <source>
        <strain evidence="2 3">DSM 19906</strain>
    </source>
</reference>
<gene>
    <name evidence="2" type="ORF">FC98_GL001866</name>
</gene>
<feature type="compositionally biased region" description="Basic and acidic residues" evidence="1">
    <location>
        <begin position="379"/>
        <end position="396"/>
    </location>
</feature>
<organism evidence="2 3">
    <name type="scientific">Lentilactobacillus kisonensis DSM 19906 = JCM 15041</name>
    <dbReference type="NCBI Taxonomy" id="1423766"/>
    <lineage>
        <taxon>Bacteria</taxon>
        <taxon>Bacillati</taxon>
        <taxon>Bacillota</taxon>
        <taxon>Bacilli</taxon>
        <taxon>Lactobacillales</taxon>
        <taxon>Lactobacillaceae</taxon>
        <taxon>Lentilactobacillus</taxon>
    </lineage>
</organism>
<protein>
    <submittedName>
        <fullName evidence="2">Uncharacterized protein</fullName>
    </submittedName>
</protein>
<dbReference type="EMBL" id="AZEB01000037">
    <property type="protein sequence ID" value="KRL20112.1"/>
    <property type="molecule type" value="Genomic_DNA"/>
</dbReference>
<dbReference type="PATRIC" id="fig|1423766.4.peg.1929"/>
<dbReference type="Proteomes" id="UP000051439">
    <property type="component" value="Unassembled WGS sequence"/>
</dbReference>
<proteinExistence type="predicted"/>
<name>A0A0R1NI57_9LACO</name>
<sequence>MKLVRLYRRLEIDGKKGKLTLKSYAKVPDNISMDIEASYASGSKETTQVSMMNLPAEDINYLTKGSNARVYGGWYGEDGSSNNVGIIMEGKLATPTPSTIDSSGKTTTITIVDGSDYDKLPEVKKKATTSRSISAQKTLDQTITAYNSKMNAQRRKWIDNHPGATSKQLRAYGHTIITKKNAFAKKKRQEYVKQKANHTAKAKVTKKTKYKPLSFAKNTKGSSIIKKIAKEAGIKIYKLKLVYDKKFTKGYTAKAKPMSAIKSIASQCKTPIAYPNGRLEIADYSKNKKSNFYLNYDTGMLGEPEPQDDSDDGLQHYQVVALFRPYFTVGYIFHIESTTLSGWVLINSGTTSITDDSGTSTLDLVDYSKYKKKNSASVKKAETKDKKTKAKLDAANRKKLKEKQKKRRAK</sequence>
<evidence type="ECO:0000313" key="2">
    <source>
        <dbReference type="EMBL" id="KRL20112.1"/>
    </source>
</evidence>
<dbReference type="RefSeq" id="WP_056949657.1">
    <property type="nucleotide sequence ID" value="NZ_AZEB01000037.1"/>
</dbReference>
<keyword evidence="3" id="KW-1185">Reference proteome</keyword>
<evidence type="ECO:0000313" key="3">
    <source>
        <dbReference type="Proteomes" id="UP000051439"/>
    </source>
</evidence>
<accession>A0A0R1NI57</accession>
<evidence type="ECO:0000256" key="1">
    <source>
        <dbReference type="SAM" id="MobiDB-lite"/>
    </source>
</evidence>
<comment type="caution">
    <text evidence="2">The sequence shown here is derived from an EMBL/GenBank/DDBJ whole genome shotgun (WGS) entry which is preliminary data.</text>
</comment>
<dbReference type="AlphaFoldDB" id="A0A0R1NI57"/>